<comment type="similarity">
    <text evidence="1 4">Belongs to the short-chain dehydrogenases/reductases (SDR) family.</text>
</comment>
<dbReference type="InterPro" id="IPR020904">
    <property type="entry name" value="Sc_DH/Rdtase_CS"/>
</dbReference>
<dbReference type="RefSeq" id="WP_166946741.1">
    <property type="nucleotide sequence ID" value="NZ_JAARLZ010000002.1"/>
</dbReference>
<dbReference type="SUPFAM" id="SSF51735">
    <property type="entry name" value="NAD(P)-binding Rossmann-fold domains"/>
    <property type="match status" value="1"/>
</dbReference>
<evidence type="ECO:0000313" key="6">
    <source>
        <dbReference type="Proteomes" id="UP000490980"/>
    </source>
</evidence>
<evidence type="ECO:0000256" key="1">
    <source>
        <dbReference type="ARBA" id="ARBA00006484"/>
    </source>
</evidence>
<dbReference type="Proteomes" id="UP000490980">
    <property type="component" value="Unassembled WGS sequence"/>
</dbReference>
<dbReference type="InterPro" id="IPR045313">
    <property type="entry name" value="CBR1-like"/>
</dbReference>
<dbReference type="InterPro" id="IPR002347">
    <property type="entry name" value="SDR_fam"/>
</dbReference>
<evidence type="ECO:0000313" key="5">
    <source>
        <dbReference type="EMBL" id="NII05651.1"/>
    </source>
</evidence>
<protein>
    <submittedName>
        <fullName evidence="5">SDR family oxidoreductase</fullName>
    </submittedName>
</protein>
<organism evidence="5 6">
    <name type="scientific">Luteibacter anthropi</name>
    <dbReference type="NCBI Taxonomy" id="564369"/>
    <lineage>
        <taxon>Bacteria</taxon>
        <taxon>Pseudomonadati</taxon>
        <taxon>Pseudomonadota</taxon>
        <taxon>Gammaproteobacteria</taxon>
        <taxon>Lysobacterales</taxon>
        <taxon>Rhodanobacteraceae</taxon>
        <taxon>Luteibacter</taxon>
    </lineage>
</organism>
<accession>A0A7X5U852</accession>
<proteinExistence type="inferred from homology"/>
<keyword evidence="3" id="KW-0560">Oxidoreductase</keyword>
<dbReference type="GO" id="GO:0005737">
    <property type="term" value="C:cytoplasm"/>
    <property type="evidence" value="ECO:0007669"/>
    <property type="project" value="TreeGrafter"/>
</dbReference>
<keyword evidence="2" id="KW-0521">NADP</keyword>
<dbReference type="GO" id="GO:0016616">
    <property type="term" value="F:oxidoreductase activity, acting on the CH-OH group of donors, NAD or NADP as acceptor"/>
    <property type="evidence" value="ECO:0007669"/>
    <property type="project" value="InterPro"/>
</dbReference>
<reference evidence="5 6" key="1">
    <citation type="submission" date="2020-03" db="EMBL/GenBank/DDBJ databases">
        <authorList>
            <person name="Lai Q."/>
        </authorList>
    </citation>
    <scope>NUCLEOTIDE SEQUENCE [LARGE SCALE GENOMIC DNA]</scope>
    <source>
        <strain evidence="5 6">CCUG 25036</strain>
    </source>
</reference>
<dbReference type="GO" id="GO:0019748">
    <property type="term" value="P:secondary metabolic process"/>
    <property type="evidence" value="ECO:0007669"/>
    <property type="project" value="TreeGrafter"/>
</dbReference>
<dbReference type="AlphaFoldDB" id="A0A7X5U852"/>
<dbReference type="PRINTS" id="PR00080">
    <property type="entry name" value="SDRFAMILY"/>
</dbReference>
<dbReference type="EMBL" id="JAARLZ010000002">
    <property type="protein sequence ID" value="NII05651.1"/>
    <property type="molecule type" value="Genomic_DNA"/>
</dbReference>
<name>A0A7X5U852_9GAMM</name>
<dbReference type="PANTHER" id="PTHR43544">
    <property type="entry name" value="SHORT-CHAIN DEHYDROGENASE/REDUCTASE"/>
    <property type="match status" value="1"/>
</dbReference>
<dbReference type="CDD" id="cd05324">
    <property type="entry name" value="carb_red_PTCR-like_SDR_c"/>
    <property type="match status" value="1"/>
</dbReference>
<comment type="caution">
    <text evidence="5">The sequence shown here is derived from an EMBL/GenBank/DDBJ whole genome shotgun (WGS) entry which is preliminary data.</text>
</comment>
<evidence type="ECO:0000256" key="2">
    <source>
        <dbReference type="ARBA" id="ARBA00022857"/>
    </source>
</evidence>
<dbReference type="PANTHER" id="PTHR43544:SF32">
    <property type="entry name" value="CHAIN DEHYDROGENASE, PUTATIVE (AFU_ORTHOLOGUE AFUA_5G01530)-RELATED"/>
    <property type="match status" value="1"/>
</dbReference>
<gene>
    <name evidence="5" type="ORF">HBF25_04495</name>
</gene>
<dbReference type="InterPro" id="IPR051468">
    <property type="entry name" value="Fungal_SecMetab_SDRs"/>
</dbReference>
<evidence type="ECO:0000256" key="3">
    <source>
        <dbReference type="ARBA" id="ARBA00023002"/>
    </source>
</evidence>
<dbReference type="Pfam" id="PF00106">
    <property type="entry name" value="adh_short"/>
    <property type="match status" value="1"/>
</dbReference>
<keyword evidence="6" id="KW-1185">Reference proteome</keyword>
<evidence type="ECO:0000256" key="4">
    <source>
        <dbReference type="RuleBase" id="RU000363"/>
    </source>
</evidence>
<sequence length="246" mass="25818">MSSKPVALITGANKGIGFAIARQLGERGYSVWLGCRDAGRGEKAAAELRSAGLDAHAITLDVADAQSVAAARTRLESEVTALDALVNNAGISIGTTTRASEESIDDMRLMFDVNTLGPMRVTQAFLPLLRRAEGARIVMVSSSLGSISETADMSGLIWTVGYPGYSASKSALNMLTVKLAKELLDEGIKVNAINPGYAATDLNGHSGYRRVEDAAVAAVELATLSPMGPTGGFFHDGHAQQSRHGW</sequence>
<dbReference type="PROSITE" id="PS00061">
    <property type="entry name" value="ADH_SHORT"/>
    <property type="match status" value="1"/>
</dbReference>
<dbReference type="PRINTS" id="PR00081">
    <property type="entry name" value="GDHRDH"/>
</dbReference>
<dbReference type="InterPro" id="IPR036291">
    <property type="entry name" value="NAD(P)-bd_dom_sf"/>
</dbReference>
<dbReference type="Gene3D" id="3.40.50.720">
    <property type="entry name" value="NAD(P)-binding Rossmann-like Domain"/>
    <property type="match status" value="1"/>
</dbReference>